<dbReference type="AlphaFoldDB" id="A0A8H6KQ07"/>
<evidence type="ECO:0000313" key="11">
    <source>
        <dbReference type="Proteomes" id="UP000639643"/>
    </source>
</evidence>
<dbReference type="InterPro" id="IPR044851">
    <property type="entry name" value="Wax_synthase"/>
</dbReference>
<dbReference type="GO" id="GO:0008374">
    <property type="term" value="F:O-acyltransferase activity"/>
    <property type="evidence" value="ECO:0007669"/>
    <property type="project" value="InterPro"/>
</dbReference>
<feature type="transmembrane region" description="Helical" evidence="8">
    <location>
        <begin position="70"/>
        <end position="89"/>
    </location>
</feature>
<evidence type="ECO:0000256" key="2">
    <source>
        <dbReference type="ARBA" id="ARBA00005179"/>
    </source>
</evidence>
<comment type="similarity">
    <text evidence="3">Belongs to the wax synthase family.</text>
</comment>
<dbReference type="PANTHER" id="PTHR31595">
    <property type="entry name" value="LONG-CHAIN-ALCOHOL O-FATTY-ACYLTRANSFERASE 3-RELATED"/>
    <property type="match status" value="1"/>
</dbReference>
<evidence type="ECO:0000256" key="4">
    <source>
        <dbReference type="ARBA" id="ARBA00022679"/>
    </source>
</evidence>
<dbReference type="Pfam" id="PF13813">
    <property type="entry name" value="MBOAT_2"/>
    <property type="match status" value="1"/>
</dbReference>
<keyword evidence="5 8" id="KW-0812">Transmembrane</keyword>
<dbReference type="EMBL" id="WIGM01000184">
    <property type="protein sequence ID" value="KAF6835110.1"/>
    <property type="molecule type" value="Genomic_DNA"/>
</dbReference>
<feature type="transmembrane region" description="Helical" evidence="8">
    <location>
        <begin position="228"/>
        <end position="250"/>
    </location>
</feature>
<dbReference type="PANTHER" id="PTHR31595:SF57">
    <property type="entry name" value="OS04G0481900 PROTEIN"/>
    <property type="match status" value="1"/>
</dbReference>
<sequence>MPSDALVSFKTLKPGLLFASSASLTVVALHFPPKLHRFFLVPTWALAAWSIAAVTDDVPPKAGVLANLDTYTVITSFLYILILPTILLVESHSLVQGQDERAAKGCKSHGFVWPSRRSISAACRIWNNPRNLAFSRPPSPGSVQWPSLLRFALFRGLKVMSTILVDHGVVQRAQQRLFSHSDLLDFTPDQHRIIRPILAQFVFGDSERRYEPLTSRVLMLRAFMSVSWVWANFAALETFHAGLSVFFVVLRFDDPEEWPPLFGSVAEAWTVRRFWSRFWHRIATSTLTRWSLFCVKGRWAKPRTALKKTAVAFGVFFLSGVMHATAAWRTGQKFAGRNVWFFSANFLIIAVEIIASWLYKRALGDTKLHKIIKSSSFLSEVARALGLLWVFTWFFWAVPRWLYPKTLHMLIKEALIQARSSQSL</sequence>
<organism evidence="10 11">
    <name type="scientific">Colletotrichum musicola</name>
    <dbReference type="NCBI Taxonomy" id="2175873"/>
    <lineage>
        <taxon>Eukaryota</taxon>
        <taxon>Fungi</taxon>
        <taxon>Dikarya</taxon>
        <taxon>Ascomycota</taxon>
        <taxon>Pezizomycotina</taxon>
        <taxon>Sordariomycetes</taxon>
        <taxon>Hypocreomycetidae</taxon>
        <taxon>Glomerellales</taxon>
        <taxon>Glomerellaceae</taxon>
        <taxon>Colletotrichum</taxon>
        <taxon>Colletotrichum orchidearum species complex</taxon>
    </lineage>
</organism>
<keyword evidence="4" id="KW-0808">Transferase</keyword>
<gene>
    <name evidence="10" type="ORF">CMUS01_05904</name>
</gene>
<dbReference type="GO" id="GO:0016020">
    <property type="term" value="C:membrane"/>
    <property type="evidence" value="ECO:0007669"/>
    <property type="project" value="UniProtKB-SubCell"/>
</dbReference>
<proteinExistence type="inferred from homology"/>
<evidence type="ECO:0000313" key="10">
    <source>
        <dbReference type="EMBL" id="KAF6835110.1"/>
    </source>
</evidence>
<protein>
    <recommendedName>
        <fullName evidence="9">Wax synthase domain-containing protein</fullName>
    </recommendedName>
</protein>
<dbReference type="InterPro" id="IPR032805">
    <property type="entry name" value="Wax_synthase_dom"/>
</dbReference>
<evidence type="ECO:0000256" key="7">
    <source>
        <dbReference type="ARBA" id="ARBA00023136"/>
    </source>
</evidence>
<feature type="domain" description="Wax synthase" evidence="9">
    <location>
        <begin position="258"/>
        <end position="342"/>
    </location>
</feature>
<feature type="transmembrane region" description="Helical" evidence="8">
    <location>
        <begin position="340"/>
        <end position="359"/>
    </location>
</feature>
<evidence type="ECO:0000256" key="1">
    <source>
        <dbReference type="ARBA" id="ARBA00004141"/>
    </source>
</evidence>
<feature type="transmembrane region" description="Helical" evidence="8">
    <location>
        <begin position="38"/>
        <end position="55"/>
    </location>
</feature>
<dbReference type="OrthoDB" id="1077582at2759"/>
<evidence type="ECO:0000259" key="9">
    <source>
        <dbReference type="Pfam" id="PF13813"/>
    </source>
</evidence>
<dbReference type="Proteomes" id="UP000639643">
    <property type="component" value="Unassembled WGS sequence"/>
</dbReference>
<comment type="caution">
    <text evidence="10">The sequence shown here is derived from an EMBL/GenBank/DDBJ whole genome shotgun (WGS) entry which is preliminary data.</text>
</comment>
<feature type="transmembrane region" description="Helical" evidence="8">
    <location>
        <begin position="12"/>
        <end position="31"/>
    </location>
</feature>
<keyword evidence="7 8" id="KW-0472">Membrane</keyword>
<evidence type="ECO:0000256" key="5">
    <source>
        <dbReference type="ARBA" id="ARBA00022692"/>
    </source>
</evidence>
<accession>A0A8H6KQ07</accession>
<reference evidence="10" key="1">
    <citation type="journal article" date="2020" name="Phytopathology">
        <title>Genome Sequence Resources of Colletotrichum truncatum, C. plurivorum, C. musicola, and C. sojae: Four Species Pathogenic to Soybean (Glycine max).</title>
        <authorList>
            <person name="Rogerio F."/>
            <person name="Boufleur T.R."/>
            <person name="Ciampi-Guillardi M."/>
            <person name="Sukno S.A."/>
            <person name="Thon M.R."/>
            <person name="Massola Junior N.S."/>
            <person name="Baroncelli R."/>
        </authorList>
    </citation>
    <scope>NUCLEOTIDE SEQUENCE</scope>
    <source>
        <strain evidence="10">LFN0074</strain>
    </source>
</reference>
<comment type="pathway">
    <text evidence="2">Secondary metabolite biosynthesis.</text>
</comment>
<name>A0A8H6KQ07_9PEZI</name>
<evidence type="ECO:0000256" key="3">
    <source>
        <dbReference type="ARBA" id="ARBA00007282"/>
    </source>
</evidence>
<feature type="transmembrane region" description="Helical" evidence="8">
    <location>
        <begin position="309"/>
        <end position="328"/>
    </location>
</feature>
<evidence type="ECO:0000256" key="6">
    <source>
        <dbReference type="ARBA" id="ARBA00022989"/>
    </source>
</evidence>
<keyword evidence="6 8" id="KW-1133">Transmembrane helix</keyword>
<evidence type="ECO:0000256" key="8">
    <source>
        <dbReference type="SAM" id="Phobius"/>
    </source>
</evidence>
<feature type="transmembrane region" description="Helical" evidence="8">
    <location>
        <begin position="380"/>
        <end position="398"/>
    </location>
</feature>
<keyword evidence="11" id="KW-1185">Reference proteome</keyword>
<comment type="subcellular location">
    <subcellularLocation>
        <location evidence="1">Membrane</location>
        <topology evidence="1">Multi-pass membrane protein</topology>
    </subcellularLocation>
</comment>
<dbReference type="GO" id="GO:0006629">
    <property type="term" value="P:lipid metabolic process"/>
    <property type="evidence" value="ECO:0007669"/>
    <property type="project" value="InterPro"/>
</dbReference>